<evidence type="ECO:0000256" key="5">
    <source>
        <dbReference type="ARBA" id="ARBA00022692"/>
    </source>
</evidence>
<name>A0A1K2HE09_9NEIS</name>
<keyword evidence="7" id="KW-0378">Hydrolase</keyword>
<evidence type="ECO:0000256" key="10">
    <source>
        <dbReference type="ARBA" id="ARBA00023049"/>
    </source>
</evidence>
<keyword evidence="5 12" id="KW-0812">Transmembrane</keyword>
<feature type="domain" description="Peptidase M48" evidence="13">
    <location>
        <begin position="68"/>
        <end position="150"/>
    </location>
</feature>
<evidence type="ECO:0000313" key="15">
    <source>
        <dbReference type="Proteomes" id="UP000186513"/>
    </source>
</evidence>
<keyword evidence="9 12" id="KW-1133">Transmembrane helix</keyword>
<dbReference type="InterPro" id="IPR001915">
    <property type="entry name" value="Peptidase_M48"/>
</dbReference>
<dbReference type="CDD" id="cd07325">
    <property type="entry name" value="M48_Ste24p_like"/>
    <property type="match status" value="1"/>
</dbReference>
<keyword evidence="10" id="KW-0482">Metalloprotease</keyword>
<dbReference type="GO" id="GO:0006508">
    <property type="term" value="P:proteolysis"/>
    <property type="evidence" value="ECO:0007669"/>
    <property type="project" value="UniProtKB-KW"/>
</dbReference>
<accession>A0A1K2HE09</accession>
<reference evidence="14 15" key="1">
    <citation type="submission" date="2016-11" db="EMBL/GenBank/DDBJ databases">
        <authorList>
            <person name="Jaros S."/>
            <person name="Januszkiewicz K."/>
            <person name="Wedrychowicz H."/>
        </authorList>
    </citation>
    <scope>NUCLEOTIDE SEQUENCE [LARGE SCALE GENOMIC DNA]</scope>
    <source>
        <strain evidence="14 15">DSM 18899</strain>
    </source>
</reference>
<evidence type="ECO:0000256" key="6">
    <source>
        <dbReference type="ARBA" id="ARBA00022723"/>
    </source>
</evidence>
<keyword evidence="6" id="KW-0479">Metal-binding</keyword>
<evidence type="ECO:0000256" key="2">
    <source>
        <dbReference type="ARBA" id="ARBA00004651"/>
    </source>
</evidence>
<feature type="transmembrane region" description="Helical" evidence="12">
    <location>
        <begin position="37"/>
        <end position="58"/>
    </location>
</feature>
<dbReference type="GO" id="GO:0046872">
    <property type="term" value="F:metal ion binding"/>
    <property type="evidence" value="ECO:0007669"/>
    <property type="project" value="UniProtKB-KW"/>
</dbReference>
<dbReference type="Gene3D" id="3.30.700.10">
    <property type="entry name" value="Glycoprotein, Type 4 Pilin"/>
    <property type="match status" value="2"/>
</dbReference>
<keyword evidence="4 14" id="KW-0645">Protease</keyword>
<proteinExistence type="predicted"/>
<evidence type="ECO:0000256" key="8">
    <source>
        <dbReference type="ARBA" id="ARBA00022833"/>
    </source>
</evidence>
<protein>
    <submittedName>
        <fullName evidence="14">Zn-dependent protease with chaperone function</fullName>
    </submittedName>
</protein>
<keyword evidence="11 12" id="KW-0472">Membrane</keyword>
<evidence type="ECO:0000256" key="7">
    <source>
        <dbReference type="ARBA" id="ARBA00022801"/>
    </source>
</evidence>
<evidence type="ECO:0000313" key="14">
    <source>
        <dbReference type="EMBL" id="SFZ74546.1"/>
    </source>
</evidence>
<dbReference type="InterPro" id="IPR050083">
    <property type="entry name" value="HtpX_protease"/>
</dbReference>
<dbReference type="PANTHER" id="PTHR43221:SF1">
    <property type="entry name" value="PROTEASE HTPX"/>
    <property type="match status" value="1"/>
</dbReference>
<comment type="cofactor">
    <cofactor evidence="1">
        <name>Zn(2+)</name>
        <dbReference type="ChEBI" id="CHEBI:29105"/>
    </cofactor>
</comment>
<dbReference type="AlphaFoldDB" id="A0A1K2HE09"/>
<keyword evidence="3" id="KW-1003">Cell membrane</keyword>
<evidence type="ECO:0000256" key="4">
    <source>
        <dbReference type="ARBA" id="ARBA00022670"/>
    </source>
</evidence>
<dbReference type="Pfam" id="PF01435">
    <property type="entry name" value="Peptidase_M48"/>
    <property type="match status" value="1"/>
</dbReference>
<dbReference type="GO" id="GO:0004222">
    <property type="term" value="F:metalloendopeptidase activity"/>
    <property type="evidence" value="ECO:0007669"/>
    <property type="project" value="InterPro"/>
</dbReference>
<keyword evidence="15" id="KW-1185">Reference proteome</keyword>
<keyword evidence="8" id="KW-0862">Zinc</keyword>
<feature type="transmembrane region" description="Helical" evidence="12">
    <location>
        <begin position="273"/>
        <end position="292"/>
    </location>
</feature>
<comment type="subcellular location">
    <subcellularLocation>
        <location evidence="2">Cell membrane</location>
        <topology evidence="2">Multi-pass membrane protein</topology>
    </subcellularLocation>
</comment>
<organism evidence="14 15">
    <name type="scientific">Chitinimonas taiwanensis DSM 18899</name>
    <dbReference type="NCBI Taxonomy" id="1121279"/>
    <lineage>
        <taxon>Bacteria</taxon>
        <taxon>Pseudomonadati</taxon>
        <taxon>Pseudomonadota</taxon>
        <taxon>Betaproteobacteria</taxon>
        <taxon>Neisseriales</taxon>
        <taxon>Chitinibacteraceae</taxon>
        <taxon>Chitinimonas</taxon>
    </lineage>
</organism>
<feature type="transmembrane region" description="Helical" evidence="12">
    <location>
        <begin position="12"/>
        <end position="31"/>
    </location>
</feature>
<dbReference type="InterPro" id="IPR045584">
    <property type="entry name" value="Pilin-like"/>
</dbReference>
<evidence type="ECO:0000256" key="9">
    <source>
        <dbReference type="ARBA" id="ARBA00022989"/>
    </source>
</evidence>
<dbReference type="STRING" id="1121279.SAMN02745887_01297"/>
<evidence type="ECO:0000256" key="1">
    <source>
        <dbReference type="ARBA" id="ARBA00001947"/>
    </source>
</evidence>
<dbReference type="EMBL" id="FPKR01000004">
    <property type="protein sequence ID" value="SFZ74546.1"/>
    <property type="molecule type" value="Genomic_DNA"/>
</dbReference>
<dbReference type="PANTHER" id="PTHR43221">
    <property type="entry name" value="PROTEASE HTPX"/>
    <property type="match status" value="1"/>
</dbReference>
<evidence type="ECO:0000256" key="12">
    <source>
        <dbReference type="SAM" id="Phobius"/>
    </source>
</evidence>
<dbReference type="Proteomes" id="UP000186513">
    <property type="component" value="Unassembled WGS sequence"/>
</dbReference>
<evidence type="ECO:0000259" key="13">
    <source>
        <dbReference type="Pfam" id="PF01435"/>
    </source>
</evidence>
<gene>
    <name evidence="14" type="ORF">SAMN02745887_01297</name>
</gene>
<dbReference type="GO" id="GO:0005886">
    <property type="term" value="C:plasma membrane"/>
    <property type="evidence" value="ECO:0007669"/>
    <property type="project" value="UniProtKB-SubCell"/>
</dbReference>
<evidence type="ECO:0000256" key="11">
    <source>
        <dbReference type="ARBA" id="ARBA00023136"/>
    </source>
</evidence>
<dbReference type="Gene3D" id="3.30.2010.10">
    <property type="entry name" value="Metalloproteases ('zincins'), catalytic domain"/>
    <property type="match status" value="1"/>
</dbReference>
<sequence length="464" mass="50010">MPTPLVYPKEKTLFTILAVLAVPVWLLILFASQGYALVYVLGFFLLYLFVQSGFISYIKGTAVRITPEQFPDLHARIAACADKIDMPTLPEAYLLRSDGVFNAFATKFLGRNYIALYAELVDALVERPEALNFYIGHELGHLQRKHLVYGPLLSVVAWLPLIGPAYSRAREYTCDRYGLACCANPADAVHAVAVLAAGGKHAQSLDAGLYAGQRASSSGFWMSFHELVGDYPWLTKRLHAVHELGQFREPSMPRRHPLAWALALWVPRSGMPAGGGFLIAIAMIGVVAAIAIPQFKAYQLKASEASQASALRSLMEQQEGVTLDPNAEAALPAEGEADEMEAVEAEAAPAANSSASDMQQAIQAGLQATAPLESALGLYLLTNQGWPQSTADVGVDTRDLAHGDIDSIEWDGKGSISVSFQGGALAGRTFKRSASLAEDGSAQLKGWRCESDSIPPQLLARYCA</sequence>
<evidence type="ECO:0000256" key="3">
    <source>
        <dbReference type="ARBA" id="ARBA00022475"/>
    </source>
</evidence>
<dbReference type="SUPFAM" id="SSF54523">
    <property type="entry name" value="Pili subunits"/>
    <property type="match status" value="1"/>
</dbReference>
<dbReference type="RefSeq" id="WP_072427824.1">
    <property type="nucleotide sequence ID" value="NZ_FPKR01000004.1"/>
</dbReference>